<evidence type="ECO:0000313" key="4">
    <source>
        <dbReference type="Proteomes" id="UP000596427"/>
    </source>
</evidence>
<evidence type="ECO:0000256" key="1">
    <source>
        <dbReference type="SAM" id="MobiDB-lite"/>
    </source>
</evidence>
<feature type="region of interest" description="Disordered" evidence="1">
    <location>
        <begin position="220"/>
        <end position="268"/>
    </location>
</feature>
<evidence type="ECO:0000313" key="3">
    <source>
        <dbReference type="EMBL" id="QRG08115.1"/>
    </source>
</evidence>
<organism evidence="3 4">
    <name type="scientific">Xanthobacter dioxanivorans</name>
    <dbReference type="NCBI Taxonomy" id="2528964"/>
    <lineage>
        <taxon>Bacteria</taxon>
        <taxon>Pseudomonadati</taxon>
        <taxon>Pseudomonadota</taxon>
        <taxon>Alphaproteobacteria</taxon>
        <taxon>Hyphomicrobiales</taxon>
        <taxon>Xanthobacteraceae</taxon>
        <taxon>Xanthobacter</taxon>
    </lineage>
</organism>
<keyword evidence="2" id="KW-1133">Transmembrane helix</keyword>
<gene>
    <name evidence="3" type="ORF">EZH22_07210</name>
</gene>
<feature type="compositionally biased region" description="Pro residues" evidence="1">
    <location>
        <begin position="125"/>
        <end position="136"/>
    </location>
</feature>
<reference evidence="3 4" key="1">
    <citation type="submission" date="2020-10" db="EMBL/GenBank/DDBJ databases">
        <title>Degradation of 1,4-Dioxane by Xanthobacter sp. YN2, via a Novel Group-2 Soluble Di-Iron Monooxygenase.</title>
        <authorList>
            <person name="Ma F."/>
            <person name="Wang Y."/>
            <person name="Yang J."/>
            <person name="Guo H."/>
            <person name="Su D."/>
            <person name="Yu L."/>
        </authorList>
    </citation>
    <scope>NUCLEOTIDE SEQUENCE [LARGE SCALE GENOMIC DNA]</scope>
    <source>
        <strain evidence="3 4">YN2</strain>
    </source>
</reference>
<evidence type="ECO:0000256" key="2">
    <source>
        <dbReference type="SAM" id="Phobius"/>
    </source>
</evidence>
<protein>
    <submittedName>
        <fullName evidence="3">Uncharacterized protein</fullName>
    </submittedName>
</protein>
<feature type="compositionally biased region" description="Low complexity" evidence="1">
    <location>
        <begin position="246"/>
        <end position="264"/>
    </location>
</feature>
<keyword evidence="2" id="KW-0472">Membrane</keyword>
<dbReference type="AlphaFoldDB" id="A0A974PR22"/>
<feature type="compositionally biased region" description="Pro residues" evidence="1">
    <location>
        <begin position="101"/>
        <end position="114"/>
    </location>
</feature>
<name>A0A974PR22_9HYPH</name>
<feature type="transmembrane region" description="Helical" evidence="2">
    <location>
        <begin position="194"/>
        <end position="213"/>
    </location>
</feature>
<accession>A0A974PR22</accession>
<keyword evidence="4" id="KW-1185">Reference proteome</keyword>
<proteinExistence type="predicted"/>
<feature type="compositionally biased region" description="Basic and acidic residues" evidence="1">
    <location>
        <begin position="158"/>
        <end position="172"/>
    </location>
</feature>
<dbReference type="Proteomes" id="UP000596427">
    <property type="component" value="Chromosome"/>
</dbReference>
<dbReference type="KEGG" id="xdi:EZH22_07210"/>
<keyword evidence="2" id="KW-0812">Transmembrane</keyword>
<feature type="compositionally biased region" description="Low complexity" evidence="1">
    <location>
        <begin position="115"/>
        <end position="124"/>
    </location>
</feature>
<feature type="region of interest" description="Disordered" evidence="1">
    <location>
        <begin position="65"/>
        <end position="185"/>
    </location>
</feature>
<dbReference type="RefSeq" id="WP_203195026.1">
    <property type="nucleotide sequence ID" value="NZ_CP063362.1"/>
</dbReference>
<sequence length="459" mass="48432">MADYYPLLVRAISSLPQKTAEGRKAVYDRARTALMRQLRGVDPPLPEGEITRERMGLEEAIRRLEAEFAQQDNASPAVPEADDDEPEDAPAAPPVARRPIAAPPESPLPPPSPATDPARAAPGPSAAPGPATPGPAAPQRSGRGLPLRNREEADEEAASDRRPPMRRGEVRSRGPAGTARRPAHREGGISWQKFTLWTLVALVVVVGIAVAVLNRDALLGGGDTRPSPPAAGGASSDQPKIADRVAPAAGDSARRAPSAPRQSAGGTGRAMLIEESSGSTTPQTFEGTVTWKTETVNAGPGLPPDIALRGDVTIPERQMSMSFVLQRNAEQTLPVSHTIELKFSLPENFPFGGVASLAAVRMRPNPQAQGAPLSGVPVRLNPTTYVLGLSQAAADRQRNVTLLQGFQWLDVLFVYANGKKAALTFEKGPVGEQAFNDAFSAWGELVQRPAAAPAQQNGG</sequence>
<dbReference type="EMBL" id="CP063362">
    <property type="protein sequence ID" value="QRG08115.1"/>
    <property type="molecule type" value="Genomic_DNA"/>
</dbReference>